<dbReference type="Gene3D" id="1.10.287.1060">
    <property type="entry name" value="ESAT-6-like"/>
    <property type="match status" value="1"/>
</dbReference>
<evidence type="ECO:0008006" key="4">
    <source>
        <dbReference type="Google" id="ProtNLM"/>
    </source>
</evidence>
<organism evidence="2 3">
    <name type="scientific">Actinacidiphila reveromycinica</name>
    <dbReference type="NCBI Taxonomy" id="659352"/>
    <lineage>
        <taxon>Bacteria</taxon>
        <taxon>Bacillati</taxon>
        <taxon>Actinomycetota</taxon>
        <taxon>Actinomycetes</taxon>
        <taxon>Kitasatosporales</taxon>
        <taxon>Streptomycetaceae</taxon>
        <taxon>Actinacidiphila</taxon>
    </lineage>
</organism>
<name>A0A7U3VMT9_9ACTN</name>
<dbReference type="EMBL" id="AP018365">
    <property type="protein sequence ID" value="BBA96942.1"/>
    <property type="molecule type" value="Genomic_DNA"/>
</dbReference>
<evidence type="ECO:0000256" key="1">
    <source>
        <dbReference type="SAM" id="MobiDB-lite"/>
    </source>
</evidence>
<dbReference type="KEGG" id="arev:RVR_2475"/>
<evidence type="ECO:0000313" key="2">
    <source>
        <dbReference type="EMBL" id="BBA96942.1"/>
    </source>
</evidence>
<feature type="region of interest" description="Disordered" evidence="1">
    <location>
        <begin position="141"/>
        <end position="185"/>
    </location>
</feature>
<gene>
    <name evidence="2" type="ORF">RVR_2475</name>
</gene>
<dbReference type="SUPFAM" id="SSF140453">
    <property type="entry name" value="EsxAB dimer-like"/>
    <property type="match status" value="1"/>
</dbReference>
<reference evidence="2 3" key="4">
    <citation type="journal article" date="2020" name="Sci. Rep.">
        <title>beta-carboline chemical signals induce reveromycin production through a LuxR family regulator in Streptomyces sp. SN-593.</title>
        <authorList>
            <person name="Panthee S."/>
            <person name="Kito N."/>
            <person name="Hayashi T."/>
            <person name="Shimizu T."/>
            <person name="Ishikawa J."/>
            <person name="Hamamoto H."/>
            <person name="Osada H."/>
            <person name="Takahashi S."/>
        </authorList>
    </citation>
    <scope>NUCLEOTIDE SEQUENCE [LARGE SCALE GENOMIC DNA]</scope>
    <source>
        <strain evidence="2 3">SN-593</strain>
    </source>
</reference>
<reference evidence="2 3" key="3">
    <citation type="journal article" date="2011" name="Nat. Chem. Biol.">
        <title>Reveromycin A biosynthesis uses RevG and RevJ for stereospecific spiroacetal formation.</title>
        <authorList>
            <person name="Takahashi S."/>
            <person name="Toyoda A."/>
            <person name="Sekiyama Y."/>
            <person name="Takagi H."/>
            <person name="Nogawa T."/>
            <person name="Uramoto M."/>
            <person name="Suzuki R."/>
            <person name="Koshino H."/>
            <person name="Kumano T."/>
            <person name="Panthee S."/>
            <person name="Dairi T."/>
            <person name="Ishikawa J."/>
            <person name="Ikeda H."/>
            <person name="Sakaki Y."/>
            <person name="Osada H."/>
        </authorList>
    </citation>
    <scope>NUCLEOTIDE SEQUENCE [LARGE SCALE GENOMIC DNA]</scope>
    <source>
        <strain evidence="2 3">SN-593</strain>
    </source>
</reference>
<reference evidence="2 3" key="1">
    <citation type="journal article" date="2010" name="J. Bacteriol.">
        <title>Biochemical characterization of a novel indole prenyltransferase from Streptomyces sp. SN-593.</title>
        <authorList>
            <person name="Takahashi S."/>
            <person name="Takagi H."/>
            <person name="Toyoda A."/>
            <person name="Uramoto M."/>
            <person name="Nogawa T."/>
            <person name="Ueki M."/>
            <person name="Sakaki Y."/>
            <person name="Osada H."/>
        </authorList>
    </citation>
    <scope>NUCLEOTIDE SEQUENCE [LARGE SCALE GENOMIC DNA]</scope>
    <source>
        <strain evidence="2 3">SN-593</strain>
    </source>
</reference>
<keyword evidence="3" id="KW-1185">Reference proteome</keyword>
<proteinExistence type="predicted"/>
<dbReference type="Proteomes" id="UP000595703">
    <property type="component" value="Chromosome"/>
</dbReference>
<dbReference type="InterPro" id="IPR036689">
    <property type="entry name" value="ESAT-6-like_sf"/>
</dbReference>
<accession>A0A7U3VMT9</accession>
<dbReference type="RefSeq" id="WP_202233303.1">
    <property type="nucleotide sequence ID" value="NZ_AP018365.1"/>
</dbReference>
<reference evidence="2 3" key="2">
    <citation type="journal article" date="2011" name="J. Antibiot.">
        <title>Furaquinocins I and J: novel polyketide isoprenoid hybrid compounds from Streptomyces reveromyceticus SN-593.</title>
        <authorList>
            <person name="Panthee S."/>
            <person name="Takahashi S."/>
            <person name="Takagi H."/>
            <person name="Nogawa T."/>
            <person name="Oowada E."/>
            <person name="Uramoto M."/>
            <person name="Osada H."/>
        </authorList>
    </citation>
    <scope>NUCLEOTIDE SEQUENCE [LARGE SCALE GENOMIC DNA]</scope>
    <source>
        <strain evidence="2 3">SN-593</strain>
    </source>
</reference>
<protein>
    <recommendedName>
        <fullName evidence="4">WXG100 family type VII secretion target</fullName>
    </recommendedName>
</protein>
<dbReference type="AlphaFoldDB" id="A0A7U3VMT9"/>
<sequence>MALPATWNATTLAVDPWVLHSAAQNSIDAVKNINTVLSAVTTRLNELRLSWTGDSQDQADKFNQEWNAMVTQLFGTEDHPENGILNRFCAGLEAAAVGYSRGERAVSDSFAMFQGLMAGMDPADLTGKGDADLSDIVATYHTPAPDAPDRDPLLDNPPAENVVTDDPSEEEQKDNIHHTSVNQTF</sequence>
<evidence type="ECO:0000313" key="3">
    <source>
        <dbReference type="Proteomes" id="UP000595703"/>
    </source>
</evidence>